<keyword evidence="5" id="KW-1185">Reference proteome</keyword>
<dbReference type="EMBL" id="CAUYUJ010015205">
    <property type="protein sequence ID" value="CAK0851063.1"/>
    <property type="molecule type" value="Genomic_DNA"/>
</dbReference>
<organism evidence="4 5">
    <name type="scientific">Prorocentrum cordatum</name>
    <dbReference type="NCBI Taxonomy" id="2364126"/>
    <lineage>
        <taxon>Eukaryota</taxon>
        <taxon>Sar</taxon>
        <taxon>Alveolata</taxon>
        <taxon>Dinophyceae</taxon>
        <taxon>Prorocentrales</taxon>
        <taxon>Prorocentraceae</taxon>
        <taxon>Prorocentrum</taxon>
    </lineage>
</organism>
<dbReference type="PANTHER" id="PTHR46457">
    <property type="entry name" value="DNA REPAIR PROTEIN RAD51 HOMOLOG 4"/>
    <property type="match status" value="1"/>
</dbReference>
<gene>
    <name evidence="4" type="ORF">PCOR1329_LOCUS43319</name>
</gene>
<dbReference type="Gene3D" id="3.40.50.300">
    <property type="entry name" value="P-loop containing nucleotide triphosphate hydrolases"/>
    <property type="match status" value="1"/>
</dbReference>
<dbReference type="Proteomes" id="UP001189429">
    <property type="component" value="Unassembled WGS sequence"/>
</dbReference>
<comment type="subcellular location">
    <subcellularLocation>
        <location evidence="1">Nucleus</location>
    </subcellularLocation>
</comment>
<evidence type="ECO:0000256" key="1">
    <source>
        <dbReference type="ARBA" id="ARBA00004123"/>
    </source>
</evidence>
<dbReference type="PANTHER" id="PTHR46457:SF1">
    <property type="entry name" value="DNA REPAIR PROTEIN RAD51 HOMOLOG 4"/>
    <property type="match status" value="1"/>
</dbReference>
<evidence type="ECO:0000256" key="2">
    <source>
        <dbReference type="ARBA" id="ARBA00023242"/>
    </source>
</evidence>
<evidence type="ECO:0000256" key="3">
    <source>
        <dbReference type="SAM" id="MobiDB-lite"/>
    </source>
</evidence>
<keyword evidence="2" id="KW-0539">Nucleus</keyword>
<dbReference type="InterPro" id="IPR027417">
    <property type="entry name" value="P-loop_NTPase"/>
</dbReference>
<accession>A0ABN9TXK8</accession>
<proteinExistence type="predicted"/>
<feature type="region of interest" description="Disordered" evidence="3">
    <location>
        <begin position="101"/>
        <end position="130"/>
    </location>
</feature>
<dbReference type="InterPro" id="IPR051988">
    <property type="entry name" value="HRR_RAD51_Paralog"/>
</dbReference>
<name>A0ABN9TXK8_9DINO</name>
<evidence type="ECO:0000313" key="4">
    <source>
        <dbReference type="EMBL" id="CAK0851063.1"/>
    </source>
</evidence>
<reference evidence="4" key="1">
    <citation type="submission" date="2023-10" db="EMBL/GenBank/DDBJ databases">
        <authorList>
            <person name="Chen Y."/>
            <person name="Shah S."/>
            <person name="Dougan E. K."/>
            <person name="Thang M."/>
            <person name="Chan C."/>
        </authorList>
    </citation>
    <scope>NUCLEOTIDE SEQUENCE [LARGE SCALE GENOMIC DNA]</scope>
</reference>
<feature type="region of interest" description="Disordered" evidence="3">
    <location>
        <begin position="19"/>
        <end position="65"/>
    </location>
</feature>
<dbReference type="SUPFAM" id="SSF52540">
    <property type="entry name" value="P-loop containing nucleoside triphosphate hydrolases"/>
    <property type="match status" value="1"/>
</dbReference>
<sequence length="312" mass="33100">MRSALSTVSNWKELHAWLQAQAPAPRPPGKRPAPAESWEPRRQALARGRARKTSGTPMARESTMVRRDIHRHSVLQSQAIPNPVANFSLSRLGPLTLVAQSRPRPALPPSRGAELPATADRTPLESPAESEAEGVIGRACAACAAPLVSAWDLRARWAPAVPAPLPSLSAAVVGGGLAGSFLEVAGPPGVGKTQLCLHLAALAALEGGEAFWLDTEHAFSPPRALELLRALCAGGPEAEGRALEALQRIRRRACSSLADVHASSFATSCSARGRAPGCRRWSSSTASRPWRATTGTSWRRSSGRGCRSARRR</sequence>
<evidence type="ECO:0000313" key="5">
    <source>
        <dbReference type="Proteomes" id="UP001189429"/>
    </source>
</evidence>
<feature type="region of interest" description="Disordered" evidence="3">
    <location>
        <begin position="270"/>
        <end position="312"/>
    </location>
</feature>
<protein>
    <recommendedName>
        <fullName evidence="6">RecA family profile 1 domain-containing protein</fullName>
    </recommendedName>
</protein>
<evidence type="ECO:0008006" key="6">
    <source>
        <dbReference type="Google" id="ProtNLM"/>
    </source>
</evidence>
<feature type="compositionally biased region" description="Low complexity" evidence="3">
    <location>
        <begin position="290"/>
        <end position="306"/>
    </location>
</feature>
<comment type="caution">
    <text evidence="4">The sequence shown here is derived from an EMBL/GenBank/DDBJ whole genome shotgun (WGS) entry which is preliminary data.</text>
</comment>